<feature type="signal peptide" evidence="2">
    <location>
        <begin position="1"/>
        <end position="20"/>
    </location>
</feature>
<keyword evidence="1" id="KW-0472">Membrane</keyword>
<evidence type="ECO:0000256" key="2">
    <source>
        <dbReference type="SAM" id="SignalP"/>
    </source>
</evidence>
<keyword evidence="1" id="KW-1133">Transmembrane helix</keyword>
<evidence type="ECO:0000313" key="4">
    <source>
        <dbReference type="Proteomes" id="UP000241421"/>
    </source>
</evidence>
<dbReference type="OrthoDB" id="5405606at2"/>
<dbReference type="Pfam" id="PF13163">
    <property type="entry name" value="DUF3999"/>
    <property type="match status" value="1"/>
</dbReference>
<dbReference type="AlphaFoldDB" id="A0A2U2H957"/>
<dbReference type="RefSeq" id="WP_106760462.1">
    <property type="nucleotide sequence ID" value="NZ_PXWF02000342.1"/>
</dbReference>
<comment type="caution">
    <text evidence="3">The sequence shown here is derived from an EMBL/GenBank/DDBJ whole genome shotgun (WGS) entry which is preliminary data.</text>
</comment>
<evidence type="ECO:0000256" key="1">
    <source>
        <dbReference type="SAM" id="Phobius"/>
    </source>
</evidence>
<keyword evidence="2" id="KW-0732">Signal</keyword>
<name>A0A2U2H957_9BURK</name>
<organism evidence="3 4">
    <name type="scientific">Massilia glaciei</name>
    <dbReference type="NCBI Taxonomy" id="1524097"/>
    <lineage>
        <taxon>Bacteria</taxon>
        <taxon>Pseudomonadati</taxon>
        <taxon>Pseudomonadota</taxon>
        <taxon>Betaproteobacteria</taxon>
        <taxon>Burkholderiales</taxon>
        <taxon>Oxalobacteraceae</taxon>
        <taxon>Telluria group</taxon>
        <taxon>Massilia</taxon>
    </lineage>
</organism>
<reference evidence="3 4" key="1">
    <citation type="submission" date="2018-04" db="EMBL/GenBank/DDBJ databases">
        <title>Massilia violaceinigra sp. nov., a novel purple-pigmented bacterium isolated from Tianshan glacier, Xinjiang, China.</title>
        <authorList>
            <person name="Wang H."/>
        </authorList>
    </citation>
    <scope>NUCLEOTIDE SEQUENCE [LARGE SCALE GENOMIC DNA]</scope>
    <source>
        <strain evidence="3 4">B448-2</strain>
    </source>
</reference>
<feature type="chain" id="PRO_5015774543" evidence="2">
    <location>
        <begin position="21"/>
        <end position="478"/>
    </location>
</feature>
<sequence>MKRSYATLASALCWLPAALAAAPGDTPADYTHSIPLTVSGKNAVVQLRLPQAVYLNARTAGLSDLRVFDARSASMPIALLRPPPQSHTSRRDIAVKIFPVMGAGARGGDVVGDLDIRTAPDGSLTSVSTRVRSGGNAGTEKLTALVLDLREGNDGGRAALIDALKLSPPPSTRSYTARVALEVSDDLKRWDTVGYSDLSWLVNSGSDTLSNDRISFTPRAFRYARLTWPQGQPLQFERIIAESPAQTELAQPVEQLTLQAKPGRVPGDLVYASAVAIPVERLGLQFGDQNIVMPATLGRYAEVPAPTGIQKMEWQFRPLLRATFFQINQGGQRRTSGDITVDQVHAANWVLRSPAAADVKPQLRVSWTPSTLVLLAGGTGPYALAFGRADAKSALRDLAQVAPGFSASEVYAVEQALAGPLKLNIGNNTATEATSGAFLAGSSARTRMWALWGALLLGVAVLGFMAWRLVRQMKDEQK</sequence>
<dbReference type="EMBL" id="PXWF02000342">
    <property type="protein sequence ID" value="PWF39122.1"/>
    <property type="molecule type" value="Genomic_DNA"/>
</dbReference>
<keyword evidence="4" id="KW-1185">Reference proteome</keyword>
<dbReference type="InterPro" id="IPR025060">
    <property type="entry name" value="DUF3999"/>
</dbReference>
<evidence type="ECO:0000313" key="3">
    <source>
        <dbReference type="EMBL" id="PWF39122.1"/>
    </source>
</evidence>
<proteinExistence type="predicted"/>
<protein>
    <submittedName>
        <fullName evidence="3">DUF3999 domain-containing protein</fullName>
    </submittedName>
</protein>
<feature type="transmembrane region" description="Helical" evidence="1">
    <location>
        <begin position="449"/>
        <end position="470"/>
    </location>
</feature>
<accession>A0A2U2H957</accession>
<gene>
    <name evidence="3" type="ORF">C7C56_027205</name>
</gene>
<keyword evidence="1" id="KW-0812">Transmembrane</keyword>
<dbReference type="Proteomes" id="UP000241421">
    <property type="component" value="Unassembled WGS sequence"/>
</dbReference>